<reference evidence="4" key="1">
    <citation type="submission" date="2016-01" db="EMBL/GenBank/DDBJ databases">
        <title>Draft genome of Chromobacterium sp. F49.</title>
        <authorList>
            <person name="Hong K.W."/>
        </authorList>
    </citation>
    <scope>NUCLEOTIDE SEQUENCE [LARGE SCALE GENOMIC DNA]</scope>
    <source>
        <strain evidence="4">M63</strain>
    </source>
</reference>
<dbReference type="GO" id="GO:0003824">
    <property type="term" value="F:catalytic activity"/>
    <property type="evidence" value="ECO:0007669"/>
    <property type="project" value="InterPro"/>
</dbReference>
<evidence type="ECO:0000256" key="1">
    <source>
        <dbReference type="PROSITE-ProRule" id="PRU00464"/>
    </source>
</evidence>
<dbReference type="PROSITE" id="PS51084">
    <property type="entry name" value="HIT_2"/>
    <property type="match status" value="1"/>
</dbReference>
<organism evidence="3 4">
    <name type="scientific">Paenibacillus elgii</name>
    <dbReference type="NCBI Taxonomy" id="189691"/>
    <lineage>
        <taxon>Bacteria</taxon>
        <taxon>Bacillati</taxon>
        <taxon>Bacillota</taxon>
        <taxon>Bacilli</taxon>
        <taxon>Bacillales</taxon>
        <taxon>Paenibacillaceae</taxon>
        <taxon>Paenibacillus</taxon>
    </lineage>
</organism>
<dbReference type="OrthoDB" id="9784774at2"/>
<dbReference type="EMBL" id="LQRA01000069">
    <property type="protein sequence ID" value="KZE76153.1"/>
    <property type="molecule type" value="Genomic_DNA"/>
</dbReference>
<dbReference type="InterPro" id="IPR011146">
    <property type="entry name" value="HIT-like"/>
</dbReference>
<dbReference type="RefSeq" id="WP_063184438.1">
    <property type="nucleotide sequence ID" value="NZ_LQRA01000069.1"/>
</dbReference>
<evidence type="ECO:0000313" key="3">
    <source>
        <dbReference type="EMBL" id="KZE76153.1"/>
    </source>
</evidence>
<dbReference type="InterPro" id="IPR036265">
    <property type="entry name" value="HIT-like_sf"/>
</dbReference>
<proteinExistence type="predicted"/>
<comment type="caution">
    <text evidence="3">The sequence shown here is derived from an EMBL/GenBank/DDBJ whole genome shotgun (WGS) entry which is preliminary data.</text>
</comment>
<gene>
    <name evidence="3" type="ORF">AV654_24545</name>
</gene>
<dbReference type="SUPFAM" id="SSF54197">
    <property type="entry name" value="HIT-like"/>
    <property type="match status" value="1"/>
</dbReference>
<feature type="domain" description="HIT" evidence="2">
    <location>
        <begin position="5"/>
        <end position="111"/>
    </location>
</feature>
<sequence>MPKDCFYCTKDAKLDALMIELSRFPASTLYLSKDQTNPGRCIIALNDHQTELFYLEPSIRQQFMEDVSKCAYAIQQAFSPDKMNYAIYGDLVSHLHVHLVPKYKTGNDWGRAFNNNTDNINMLSTAAYLSLIERIKVYLK</sequence>
<accession>A0A163WC60</accession>
<name>A0A163WC60_9BACL</name>
<dbReference type="Gene3D" id="3.30.428.10">
    <property type="entry name" value="HIT-like"/>
    <property type="match status" value="1"/>
</dbReference>
<dbReference type="Proteomes" id="UP000076563">
    <property type="component" value="Unassembled WGS sequence"/>
</dbReference>
<protein>
    <submittedName>
        <fullName evidence="3">Histidine triad (HIT) protein</fullName>
    </submittedName>
</protein>
<feature type="short sequence motif" description="Histidine triad motif" evidence="1">
    <location>
        <begin position="94"/>
        <end position="98"/>
    </location>
</feature>
<evidence type="ECO:0000259" key="2">
    <source>
        <dbReference type="PROSITE" id="PS51084"/>
    </source>
</evidence>
<dbReference type="Pfam" id="PF01230">
    <property type="entry name" value="HIT"/>
    <property type="match status" value="1"/>
</dbReference>
<keyword evidence="4" id="KW-1185">Reference proteome</keyword>
<evidence type="ECO:0000313" key="4">
    <source>
        <dbReference type="Proteomes" id="UP000076563"/>
    </source>
</evidence>
<dbReference type="AlphaFoldDB" id="A0A163WC60"/>